<evidence type="ECO:0000256" key="6">
    <source>
        <dbReference type="ARBA" id="ARBA00023004"/>
    </source>
</evidence>
<evidence type="ECO:0000256" key="8">
    <source>
        <dbReference type="SAM" id="Phobius"/>
    </source>
</evidence>
<keyword evidence="5" id="KW-0560">Oxidoreductase</keyword>
<dbReference type="Proteomes" id="UP001472677">
    <property type="component" value="Unassembled WGS sequence"/>
</dbReference>
<reference evidence="9 10" key="1">
    <citation type="journal article" date="2024" name="G3 (Bethesda)">
        <title>Genome assembly of Hibiscus sabdariffa L. provides insights into metabolisms of medicinal natural products.</title>
        <authorList>
            <person name="Kim T."/>
        </authorList>
    </citation>
    <scope>NUCLEOTIDE SEQUENCE [LARGE SCALE GENOMIC DNA]</scope>
    <source>
        <strain evidence="9">TK-2024</strain>
        <tissue evidence="9">Old leaves</tissue>
    </source>
</reference>
<gene>
    <name evidence="9" type="ORF">V6N12_052180</name>
</gene>
<dbReference type="EMBL" id="JBBPBM010000001">
    <property type="protein sequence ID" value="KAK8602371.1"/>
    <property type="molecule type" value="Genomic_DNA"/>
</dbReference>
<evidence type="ECO:0000313" key="9">
    <source>
        <dbReference type="EMBL" id="KAK8602371.1"/>
    </source>
</evidence>
<organism evidence="9 10">
    <name type="scientific">Hibiscus sabdariffa</name>
    <name type="common">roselle</name>
    <dbReference type="NCBI Taxonomy" id="183260"/>
    <lineage>
        <taxon>Eukaryota</taxon>
        <taxon>Viridiplantae</taxon>
        <taxon>Streptophyta</taxon>
        <taxon>Embryophyta</taxon>
        <taxon>Tracheophyta</taxon>
        <taxon>Spermatophyta</taxon>
        <taxon>Magnoliopsida</taxon>
        <taxon>eudicotyledons</taxon>
        <taxon>Gunneridae</taxon>
        <taxon>Pentapetalae</taxon>
        <taxon>rosids</taxon>
        <taxon>malvids</taxon>
        <taxon>Malvales</taxon>
        <taxon>Malvaceae</taxon>
        <taxon>Malvoideae</taxon>
        <taxon>Hibiscus</taxon>
    </lineage>
</organism>
<evidence type="ECO:0000256" key="4">
    <source>
        <dbReference type="ARBA" id="ARBA00022723"/>
    </source>
</evidence>
<dbReference type="PANTHER" id="PTHR47944:SF5">
    <property type="entry name" value="CYTOCHROME P450 71A1-LIKE"/>
    <property type="match status" value="1"/>
</dbReference>
<keyword evidence="8" id="KW-1133">Transmembrane helix</keyword>
<feature type="transmembrane region" description="Helical" evidence="8">
    <location>
        <begin position="6"/>
        <end position="24"/>
    </location>
</feature>
<evidence type="ECO:0000256" key="2">
    <source>
        <dbReference type="ARBA" id="ARBA00010617"/>
    </source>
</evidence>
<evidence type="ECO:0000256" key="7">
    <source>
        <dbReference type="ARBA" id="ARBA00023033"/>
    </source>
</evidence>
<name>A0ABR2GIP8_9ROSI</name>
<keyword evidence="7" id="KW-0503">Monooxygenase</keyword>
<keyword evidence="3" id="KW-0349">Heme</keyword>
<comment type="cofactor">
    <cofactor evidence="1">
        <name>heme</name>
        <dbReference type="ChEBI" id="CHEBI:30413"/>
    </cofactor>
</comment>
<accession>A0ABR2GIP8</accession>
<keyword evidence="4" id="KW-0479">Metal-binding</keyword>
<keyword evidence="10" id="KW-1185">Reference proteome</keyword>
<dbReference type="PANTHER" id="PTHR47944">
    <property type="entry name" value="CYTOCHROME P450 98A9"/>
    <property type="match status" value="1"/>
</dbReference>
<keyword evidence="8" id="KW-0472">Membrane</keyword>
<evidence type="ECO:0000256" key="5">
    <source>
        <dbReference type="ARBA" id="ARBA00023002"/>
    </source>
</evidence>
<keyword evidence="8" id="KW-0812">Transmembrane</keyword>
<evidence type="ECO:0000313" key="10">
    <source>
        <dbReference type="Proteomes" id="UP001472677"/>
    </source>
</evidence>
<comment type="similarity">
    <text evidence="2">Belongs to the cytochrome P450 family.</text>
</comment>
<proteinExistence type="inferred from homology"/>
<protein>
    <submittedName>
        <fullName evidence="9">Uncharacterized protein</fullName>
    </submittedName>
</protein>
<keyword evidence="6" id="KW-0408">Iron</keyword>
<evidence type="ECO:0000256" key="1">
    <source>
        <dbReference type="ARBA" id="ARBA00001971"/>
    </source>
</evidence>
<sequence length="91" mass="10212">MEAPSWLVLSLTLLASLAFLSTIFNGRRSKQFKFPPVVASSAEMAAEFLKKHEHIFASRPQTAAGKYTTYNYAIWYGHRMDHTGAKAAKFT</sequence>
<comment type="caution">
    <text evidence="9">The sequence shown here is derived from an EMBL/GenBank/DDBJ whole genome shotgun (WGS) entry which is preliminary data.</text>
</comment>
<evidence type="ECO:0000256" key="3">
    <source>
        <dbReference type="ARBA" id="ARBA00022617"/>
    </source>
</evidence>